<evidence type="ECO:0000256" key="3">
    <source>
        <dbReference type="SAM" id="Phobius"/>
    </source>
</evidence>
<evidence type="ECO:0000256" key="2">
    <source>
        <dbReference type="SAM" id="MobiDB-lite"/>
    </source>
</evidence>
<dbReference type="EMBL" id="RWJN01000001">
    <property type="protein sequence ID" value="TCD71949.1"/>
    <property type="molecule type" value="Genomic_DNA"/>
</dbReference>
<evidence type="ECO:0000313" key="5">
    <source>
        <dbReference type="EMBL" id="TCD71949.1"/>
    </source>
</evidence>
<name>A0A4R0RZK5_9APHY</name>
<feature type="domain" description="DUF155" evidence="4">
    <location>
        <begin position="254"/>
        <end position="432"/>
    </location>
</feature>
<keyword evidence="3" id="KW-0812">Transmembrane</keyword>
<dbReference type="AlphaFoldDB" id="A0A4R0RZK5"/>
<comment type="caution">
    <text evidence="5">The sequence shown here is derived from an EMBL/GenBank/DDBJ whole genome shotgun (WGS) entry which is preliminary data.</text>
</comment>
<reference evidence="5 6" key="1">
    <citation type="submission" date="2018-11" db="EMBL/GenBank/DDBJ databases">
        <title>Genome assembly of Steccherinum ochraceum LE-BIN_3174, the white-rot fungus of the Steccherinaceae family (The Residual Polyporoid clade, Polyporales, Basidiomycota).</title>
        <authorList>
            <person name="Fedorova T.V."/>
            <person name="Glazunova O.A."/>
            <person name="Landesman E.O."/>
            <person name="Moiseenko K.V."/>
            <person name="Psurtseva N.V."/>
            <person name="Savinova O.S."/>
            <person name="Shakhova N.V."/>
            <person name="Tyazhelova T.V."/>
            <person name="Vasina D.V."/>
        </authorList>
    </citation>
    <scope>NUCLEOTIDE SEQUENCE [LARGE SCALE GENOMIC DNA]</scope>
    <source>
        <strain evidence="5 6">LE-BIN_3174</strain>
    </source>
</reference>
<keyword evidence="6" id="KW-1185">Reference proteome</keyword>
<feature type="transmembrane region" description="Helical" evidence="3">
    <location>
        <begin position="457"/>
        <end position="481"/>
    </location>
</feature>
<organism evidence="5 6">
    <name type="scientific">Steccherinum ochraceum</name>
    <dbReference type="NCBI Taxonomy" id="92696"/>
    <lineage>
        <taxon>Eukaryota</taxon>
        <taxon>Fungi</taxon>
        <taxon>Dikarya</taxon>
        <taxon>Basidiomycota</taxon>
        <taxon>Agaricomycotina</taxon>
        <taxon>Agaricomycetes</taxon>
        <taxon>Polyporales</taxon>
        <taxon>Steccherinaceae</taxon>
        <taxon>Steccherinum</taxon>
    </lineage>
</organism>
<protein>
    <recommendedName>
        <fullName evidence="4">DUF155 domain-containing protein</fullName>
    </recommendedName>
</protein>
<sequence>MSKPPSRPTTTPVPGLRSRSRTGLSTSGTPRLTRRTSTTGLAVTGRTNPVTGAPKAQRTSKTTQKLVLLPSAPQTKPLPTDDVDDEQMHGYETDRGVRDVKSEGERMSKEQRKKAGFKRITAFCVAEAFKMNHLGTFLKREHNVHPRVYDEATYVMYHLPLLPGYGPDANVRSSAAPVSVHKDIAPPLSEAEDANYLISLPSSPMPPIPMNEHLLSPPAVDHPSEFMSPVPETPGVEHHEHDQDEDGATRVAEVVFFTYGVVVFFGLEEGQERAILEDIQNAGIMRRPMTEDRWEVEECHFAYEPYIAYPRVYNDFFTFKHHSSLLTLSVSHALAQSTLLAHYETLTHSTLSSPATTSIPQQLATTGSLRLPRKEALKITGRLFKLRRDVNLVSNVLDVPELFWTEGQASVRGLYDAVREYMEIGVRVGVLNEKLAVAEDLLGAIHDHLNNNAMERITWIIIWLIVIACLVEGEVIARLVFHAARPPSTSAPVLNATSVLASMSREEALAILEKIIQGGSES</sequence>
<accession>A0A4R0RZK5</accession>
<dbReference type="GO" id="GO:0005739">
    <property type="term" value="C:mitochondrion"/>
    <property type="evidence" value="ECO:0007669"/>
    <property type="project" value="UniProtKB-ARBA"/>
</dbReference>
<evidence type="ECO:0000259" key="4">
    <source>
        <dbReference type="Pfam" id="PF02582"/>
    </source>
</evidence>
<feature type="region of interest" description="Disordered" evidence="2">
    <location>
        <begin position="1"/>
        <end position="113"/>
    </location>
</feature>
<proteinExistence type="inferred from homology"/>
<feature type="compositionally biased region" description="Polar residues" evidence="2">
    <location>
        <begin position="35"/>
        <end position="50"/>
    </location>
</feature>
<dbReference type="Pfam" id="PF02582">
    <property type="entry name" value="DUF155"/>
    <property type="match status" value="1"/>
</dbReference>
<feature type="region of interest" description="Disordered" evidence="2">
    <location>
        <begin position="222"/>
        <end position="241"/>
    </location>
</feature>
<keyword evidence="3" id="KW-0472">Membrane</keyword>
<dbReference type="InterPro" id="IPR003734">
    <property type="entry name" value="DUF155"/>
</dbReference>
<dbReference type="PANTHER" id="PTHR16255">
    <property type="entry name" value="REQUIRED FOR MEIOTIC NUCLEAR DIVISION PROTEIN 1 HOMOLOG"/>
    <property type="match status" value="1"/>
</dbReference>
<dbReference type="Proteomes" id="UP000292702">
    <property type="component" value="Unassembled WGS sequence"/>
</dbReference>
<comment type="similarity">
    <text evidence="1">Belongs to the RMD1/sif2 family.</text>
</comment>
<dbReference type="OrthoDB" id="18302at2759"/>
<gene>
    <name evidence="5" type="ORF">EIP91_000081</name>
</gene>
<feature type="compositionally biased region" description="Low complexity" evidence="2">
    <location>
        <begin position="14"/>
        <end position="31"/>
    </location>
</feature>
<feature type="compositionally biased region" description="Basic and acidic residues" evidence="2">
    <location>
        <begin position="86"/>
        <end position="110"/>
    </location>
</feature>
<dbReference type="InterPro" id="IPR051624">
    <property type="entry name" value="RMD1/Sad1-interacting"/>
</dbReference>
<evidence type="ECO:0000313" key="6">
    <source>
        <dbReference type="Proteomes" id="UP000292702"/>
    </source>
</evidence>
<keyword evidence="3" id="KW-1133">Transmembrane helix</keyword>
<dbReference type="PANTHER" id="PTHR16255:SF4">
    <property type="entry name" value="SPORULATION PROTEIN RMD8"/>
    <property type="match status" value="1"/>
</dbReference>
<evidence type="ECO:0000256" key="1">
    <source>
        <dbReference type="ARBA" id="ARBA00008306"/>
    </source>
</evidence>